<dbReference type="Proteomes" id="UP000324222">
    <property type="component" value="Unassembled WGS sequence"/>
</dbReference>
<comment type="caution">
    <text evidence="2">The sequence shown here is derived from an EMBL/GenBank/DDBJ whole genome shotgun (WGS) entry which is preliminary data.</text>
</comment>
<gene>
    <name evidence="2" type="ORF">E2C01_074559</name>
</gene>
<accession>A0A5B7IEL5</accession>
<evidence type="ECO:0000313" key="2">
    <source>
        <dbReference type="EMBL" id="MPC79997.1"/>
    </source>
</evidence>
<dbReference type="EMBL" id="VSRR010052680">
    <property type="protein sequence ID" value="MPC79997.1"/>
    <property type="molecule type" value="Genomic_DNA"/>
</dbReference>
<protein>
    <submittedName>
        <fullName evidence="2">Uncharacterized protein</fullName>
    </submittedName>
</protein>
<feature type="compositionally biased region" description="Acidic residues" evidence="1">
    <location>
        <begin position="13"/>
        <end position="24"/>
    </location>
</feature>
<reference evidence="2 3" key="1">
    <citation type="submission" date="2019-05" db="EMBL/GenBank/DDBJ databases">
        <title>Another draft genome of Portunus trituberculatus and its Hox gene families provides insights of decapod evolution.</title>
        <authorList>
            <person name="Jeong J.-H."/>
            <person name="Song I."/>
            <person name="Kim S."/>
            <person name="Choi T."/>
            <person name="Kim D."/>
            <person name="Ryu S."/>
            <person name="Kim W."/>
        </authorList>
    </citation>
    <scope>NUCLEOTIDE SEQUENCE [LARGE SCALE GENOMIC DNA]</scope>
    <source>
        <tissue evidence="2">Muscle</tissue>
    </source>
</reference>
<sequence length="80" mass="9228">MKSLVGRYFSDELWGEDEDEGEGEGENRVKAMRATSMRKVRTRRAGNEELWKHMGREDDMSPLTTYTSIPSSLDTCTCYE</sequence>
<name>A0A5B7IEL5_PORTR</name>
<keyword evidence="3" id="KW-1185">Reference proteome</keyword>
<evidence type="ECO:0000313" key="3">
    <source>
        <dbReference type="Proteomes" id="UP000324222"/>
    </source>
</evidence>
<evidence type="ECO:0000256" key="1">
    <source>
        <dbReference type="SAM" id="MobiDB-lite"/>
    </source>
</evidence>
<feature type="region of interest" description="Disordered" evidence="1">
    <location>
        <begin position="1"/>
        <end position="27"/>
    </location>
</feature>
<organism evidence="2 3">
    <name type="scientific">Portunus trituberculatus</name>
    <name type="common">Swimming crab</name>
    <name type="synonym">Neptunus trituberculatus</name>
    <dbReference type="NCBI Taxonomy" id="210409"/>
    <lineage>
        <taxon>Eukaryota</taxon>
        <taxon>Metazoa</taxon>
        <taxon>Ecdysozoa</taxon>
        <taxon>Arthropoda</taxon>
        <taxon>Crustacea</taxon>
        <taxon>Multicrustacea</taxon>
        <taxon>Malacostraca</taxon>
        <taxon>Eumalacostraca</taxon>
        <taxon>Eucarida</taxon>
        <taxon>Decapoda</taxon>
        <taxon>Pleocyemata</taxon>
        <taxon>Brachyura</taxon>
        <taxon>Eubrachyura</taxon>
        <taxon>Portunoidea</taxon>
        <taxon>Portunidae</taxon>
        <taxon>Portuninae</taxon>
        <taxon>Portunus</taxon>
    </lineage>
</organism>
<dbReference type="AlphaFoldDB" id="A0A5B7IEL5"/>
<proteinExistence type="predicted"/>